<feature type="domain" description="ABC transmembrane type-1" evidence="8">
    <location>
        <begin position="67"/>
        <end position="271"/>
    </location>
</feature>
<feature type="transmembrane region" description="Helical" evidence="7">
    <location>
        <begin position="104"/>
        <end position="124"/>
    </location>
</feature>
<dbReference type="HOGENOM" id="CLU_016047_0_0_12"/>
<reference evidence="9 10" key="1">
    <citation type="journal article" date="2011" name="Stand. Genomic Sci.">
        <title>Complete genome sequence of Treponema succinifaciens type strain (6091).</title>
        <authorList>
            <person name="Han C."/>
            <person name="Gronow S."/>
            <person name="Teshima H."/>
            <person name="Lapidus A."/>
            <person name="Nolan M."/>
            <person name="Lucas S."/>
            <person name="Hammon N."/>
            <person name="Deshpande S."/>
            <person name="Cheng J.F."/>
            <person name="Zeytun A."/>
            <person name="Tapia R."/>
            <person name="Goodwin L."/>
            <person name="Pitluck S."/>
            <person name="Liolios K."/>
            <person name="Pagani I."/>
            <person name="Ivanova N."/>
            <person name="Mavromatis K."/>
            <person name="Mikhailova N."/>
            <person name="Huntemann M."/>
            <person name="Pati A."/>
            <person name="Chen A."/>
            <person name="Palaniappan K."/>
            <person name="Land M."/>
            <person name="Hauser L."/>
            <person name="Brambilla E.M."/>
            <person name="Rohde M."/>
            <person name="Goker M."/>
            <person name="Woyke T."/>
            <person name="Bristow J."/>
            <person name="Eisen J.A."/>
            <person name="Markowitz V."/>
            <person name="Hugenholtz P."/>
            <person name="Kyrpides N.C."/>
            <person name="Klenk H.P."/>
            <person name="Detter J.C."/>
        </authorList>
    </citation>
    <scope>NUCLEOTIDE SEQUENCE [LARGE SCALE GENOMIC DNA]</scope>
    <source>
        <strain evidence="10">ATCC 33096 / DSM 2489 / 6091</strain>
    </source>
</reference>
<dbReference type="InterPro" id="IPR051393">
    <property type="entry name" value="ABC_transporter_permease"/>
</dbReference>
<dbReference type="RefSeq" id="WP_013702609.1">
    <property type="nucleotide sequence ID" value="NC_015385.1"/>
</dbReference>
<keyword evidence="10" id="KW-1185">Reference proteome</keyword>
<evidence type="ECO:0000256" key="5">
    <source>
        <dbReference type="ARBA" id="ARBA00022989"/>
    </source>
</evidence>
<dbReference type="STRING" id="869209.Tresu_2496"/>
<dbReference type="eggNOG" id="COG1175">
    <property type="taxonomic scope" value="Bacteria"/>
</dbReference>
<feature type="transmembrane region" description="Helical" evidence="7">
    <location>
        <begin position="188"/>
        <end position="209"/>
    </location>
</feature>
<sequence length="282" mass="31453">MKKPLAGYFPIFLLPTLLAFAMFFVVPFLMGIGLSFTDFPTVTDATWVGFANYIKAFTADNEFIHALGFTSLFTVVSIVTVNVFAFSLAVLLTRELKGVAIFRSIFFMPNLIGGIVLGYIWNLLINGVLSHFGMDITFKTQFGFWGLVILTNWQLIGYMMVIYIAGLQNIPNDLIEAAQIDGASPMTVLFKIKIPMVMPSITICTFLTLTNTFKMFDQNLALTAGAPEKTTEMLALNIYNTFYGRNMHWHGVGQAKAVVFFIIVAAIAFIQLKLTNQKEVEQ</sequence>
<dbReference type="GO" id="GO:0005886">
    <property type="term" value="C:plasma membrane"/>
    <property type="evidence" value="ECO:0007669"/>
    <property type="project" value="UniProtKB-SubCell"/>
</dbReference>
<feature type="transmembrane region" description="Helical" evidence="7">
    <location>
        <begin position="12"/>
        <end position="36"/>
    </location>
</feature>
<dbReference type="PANTHER" id="PTHR30193:SF37">
    <property type="entry name" value="INNER MEMBRANE ABC TRANSPORTER PERMEASE PROTEIN YCJO"/>
    <property type="match status" value="1"/>
</dbReference>
<keyword evidence="5 7" id="KW-1133">Transmembrane helix</keyword>
<dbReference type="GeneID" id="302999608"/>
<evidence type="ECO:0000313" key="10">
    <source>
        <dbReference type="Proteomes" id="UP000006852"/>
    </source>
</evidence>
<proteinExistence type="inferred from homology"/>
<comment type="subcellular location">
    <subcellularLocation>
        <location evidence="1 7">Cell membrane</location>
        <topology evidence="1 7">Multi-pass membrane protein</topology>
    </subcellularLocation>
</comment>
<evidence type="ECO:0000256" key="6">
    <source>
        <dbReference type="ARBA" id="ARBA00023136"/>
    </source>
</evidence>
<evidence type="ECO:0000256" key="7">
    <source>
        <dbReference type="RuleBase" id="RU363032"/>
    </source>
</evidence>
<evidence type="ECO:0000256" key="2">
    <source>
        <dbReference type="ARBA" id="ARBA00022448"/>
    </source>
</evidence>
<dbReference type="OrthoDB" id="9786413at2"/>
<keyword evidence="2 7" id="KW-0813">Transport</keyword>
<evidence type="ECO:0000256" key="4">
    <source>
        <dbReference type="ARBA" id="ARBA00022692"/>
    </source>
</evidence>
<dbReference type="InterPro" id="IPR000515">
    <property type="entry name" value="MetI-like"/>
</dbReference>
<dbReference type="EMBL" id="CP002631">
    <property type="protein sequence ID" value="AEB15358.1"/>
    <property type="molecule type" value="Genomic_DNA"/>
</dbReference>
<evidence type="ECO:0000313" key="9">
    <source>
        <dbReference type="EMBL" id="AEB15358.1"/>
    </source>
</evidence>
<dbReference type="SUPFAM" id="SSF161098">
    <property type="entry name" value="MetI-like"/>
    <property type="match status" value="1"/>
</dbReference>
<keyword evidence="4 7" id="KW-0812">Transmembrane</keyword>
<dbReference type="InterPro" id="IPR035906">
    <property type="entry name" value="MetI-like_sf"/>
</dbReference>
<dbReference type="PANTHER" id="PTHR30193">
    <property type="entry name" value="ABC TRANSPORTER PERMEASE PROTEIN"/>
    <property type="match status" value="1"/>
</dbReference>
<name>F2NWN9_TRES6</name>
<evidence type="ECO:0000256" key="3">
    <source>
        <dbReference type="ARBA" id="ARBA00022475"/>
    </source>
</evidence>
<feature type="transmembrane region" description="Helical" evidence="7">
    <location>
        <begin position="144"/>
        <end position="167"/>
    </location>
</feature>
<accession>F2NWN9</accession>
<dbReference type="Gene3D" id="1.10.3720.10">
    <property type="entry name" value="MetI-like"/>
    <property type="match status" value="1"/>
</dbReference>
<feature type="transmembrane region" description="Helical" evidence="7">
    <location>
        <begin position="63"/>
        <end position="92"/>
    </location>
</feature>
<dbReference type="PROSITE" id="PS50928">
    <property type="entry name" value="ABC_TM1"/>
    <property type="match status" value="1"/>
</dbReference>
<feature type="transmembrane region" description="Helical" evidence="7">
    <location>
        <begin position="253"/>
        <end position="272"/>
    </location>
</feature>
<dbReference type="GO" id="GO:0055085">
    <property type="term" value="P:transmembrane transport"/>
    <property type="evidence" value="ECO:0007669"/>
    <property type="project" value="InterPro"/>
</dbReference>
<dbReference type="CDD" id="cd06261">
    <property type="entry name" value="TM_PBP2"/>
    <property type="match status" value="1"/>
</dbReference>
<keyword evidence="6 7" id="KW-0472">Membrane</keyword>
<reference evidence="10" key="2">
    <citation type="submission" date="2011-04" db="EMBL/GenBank/DDBJ databases">
        <title>The complete genome of chromosome of Treponema succinifaciens DSM 2489.</title>
        <authorList>
            <person name="Lucas S."/>
            <person name="Copeland A."/>
            <person name="Lapidus A."/>
            <person name="Bruce D."/>
            <person name="Goodwin L."/>
            <person name="Pitluck S."/>
            <person name="Peters L."/>
            <person name="Kyrpides N."/>
            <person name="Mavromatis K."/>
            <person name="Ivanova N."/>
            <person name="Ovchinnikova G."/>
            <person name="Teshima H."/>
            <person name="Detter J.C."/>
            <person name="Tapia R."/>
            <person name="Han C."/>
            <person name="Land M."/>
            <person name="Hauser L."/>
            <person name="Markowitz V."/>
            <person name="Cheng J.-F."/>
            <person name="Hugenholtz P."/>
            <person name="Woyke T."/>
            <person name="Wu D."/>
            <person name="Gronow S."/>
            <person name="Wellnitz S."/>
            <person name="Brambilla E."/>
            <person name="Klenk H.-P."/>
            <person name="Eisen J.A."/>
        </authorList>
    </citation>
    <scope>NUCLEOTIDE SEQUENCE [LARGE SCALE GENOMIC DNA]</scope>
    <source>
        <strain evidence="10">ATCC 33096 / DSM 2489 / 6091</strain>
    </source>
</reference>
<evidence type="ECO:0000259" key="8">
    <source>
        <dbReference type="PROSITE" id="PS50928"/>
    </source>
</evidence>
<gene>
    <name evidence="9" type="ordered locus">Tresu_2496</name>
</gene>
<evidence type="ECO:0000256" key="1">
    <source>
        <dbReference type="ARBA" id="ARBA00004651"/>
    </source>
</evidence>
<comment type="similarity">
    <text evidence="7">Belongs to the binding-protein-dependent transport system permease family.</text>
</comment>
<dbReference type="Proteomes" id="UP000006852">
    <property type="component" value="Chromosome"/>
</dbReference>
<dbReference type="KEGG" id="tsu:Tresu_2496"/>
<dbReference type="AlphaFoldDB" id="F2NWN9"/>
<protein>
    <submittedName>
        <fullName evidence="9">ABC-type transporter, integral membrane subunit</fullName>
    </submittedName>
</protein>
<keyword evidence="3" id="KW-1003">Cell membrane</keyword>
<dbReference type="Pfam" id="PF00528">
    <property type="entry name" value="BPD_transp_1"/>
    <property type="match status" value="1"/>
</dbReference>
<organism evidence="9 10">
    <name type="scientific">Treponema succinifaciens (strain ATCC 33096 / DSM 2489 / 6091)</name>
    <dbReference type="NCBI Taxonomy" id="869209"/>
    <lineage>
        <taxon>Bacteria</taxon>
        <taxon>Pseudomonadati</taxon>
        <taxon>Spirochaetota</taxon>
        <taxon>Spirochaetia</taxon>
        <taxon>Spirochaetales</taxon>
        <taxon>Treponemataceae</taxon>
        <taxon>Treponema</taxon>
    </lineage>
</organism>